<accession>A0A9P6GN26</accession>
<dbReference type="AlphaFoldDB" id="A0A9P6GN26"/>
<dbReference type="Proteomes" id="UP000756921">
    <property type="component" value="Unassembled WGS sequence"/>
</dbReference>
<comment type="caution">
    <text evidence="1">The sequence shown here is derived from an EMBL/GenBank/DDBJ whole genome shotgun (WGS) entry which is preliminary data.</text>
</comment>
<evidence type="ECO:0000313" key="1">
    <source>
        <dbReference type="EMBL" id="KAF9738666.1"/>
    </source>
</evidence>
<name>A0A9P6GN26_9PLEO</name>
<sequence>MTYNSYLCAGVTTWPRDQHGAMCYSLDDLDGLDNGWIKWHTSETVLEAWLDMIRTGKVFTEPSGLCLHDVHMHKNDLRVLLPSPPGQVIEAVEMFNSLLAAIEARLPETLADSRDVVLCYYGDLTA</sequence>
<proteinExistence type="predicted"/>
<evidence type="ECO:0000313" key="2">
    <source>
        <dbReference type="Proteomes" id="UP000756921"/>
    </source>
</evidence>
<gene>
    <name evidence="1" type="ORF">PMIN01_03949</name>
</gene>
<protein>
    <submittedName>
        <fullName evidence="1">Uncharacterized protein</fullName>
    </submittedName>
</protein>
<dbReference type="EMBL" id="WJXW01000003">
    <property type="protein sequence ID" value="KAF9738666.1"/>
    <property type="molecule type" value="Genomic_DNA"/>
</dbReference>
<organism evidence="1 2">
    <name type="scientific">Paraphaeosphaeria minitans</name>
    <dbReference type="NCBI Taxonomy" id="565426"/>
    <lineage>
        <taxon>Eukaryota</taxon>
        <taxon>Fungi</taxon>
        <taxon>Dikarya</taxon>
        <taxon>Ascomycota</taxon>
        <taxon>Pezizomycotina</taxon>
        <taxon>Dothideomycetes</taxon>
        <taxon>Pleosporomycetidae</taxon>
        <taxon>Pleosporales</taxon>
        <taxon>Massarineae</taxon>
        <taxon>Didymosphaeriaceae</taxon>
        <taxon>Paraphaeosphaeria</taxon>
    </lineage>
</organism>
<keyword evidence="2" id="KW-1185">Reference proteome</keyword>
<reference evidence="1" key="1">
    <citation type="journal article" date="2020" name="Mol. Plant Microbe Interact.">
        <title>Genome Sequence of the Biocontrol Agent Coniothyrium minitans strain Conio (IMI 134523).</title>
        <authorList>
            <person name="Patel D."/>
            <person name="Shittu T.A."/>
            <person name="Baroncelli R."/>
            <person name="Muthumeenakshi S."/>
            <person name="Osborne T.H."/>
            <person name="Janganan T.K."/>
            <person name="Sreenivasaprasad S."/>
        </authorList>
    </citation>
    <scope>NUCLEOTIDE SEQUENCE</scope>
    <source>
        <strain evidence="1">Conio</strain>
    </source>
</reference>
<dbReference type="OrthoDB" id="3029470at2759"/>